<dbReference type="AlphaFoldDB" id="A0A085NMQ9"/>
<dbReference type="Pfam" id="PF00188">
    <property type="entry name" value="CAP"/>
    <property type="match status" value="1"/>
</dbReference>
<evidence type="ECO:0000313" key="4">
    <source>
        <dbReference type="EMBL" id="KFD70755.1"/>
    </source>
</evidence>
<feature type="compositionally biased region" description="Pro residues" evidence="1">
    <location>
        <begin position="237"/>
        <end position="265"/>
    </location>
</feature>
<keyword evidence="2" id="KW-0732">Signal</keyword>
<reference evidence="4" key="1">
    <citation type="journal article" date="2014" name="Nat. Genet.">
        <title>Genome and transcriptome of the porcine whipworm Trichuris suis.</title>
        <authorList>
            <person name="Jex A.R."/>
            <person name="Nejsum P."/>
            <person name="Schwarz E.M."/>
            <person name="Hu L."/>
            <person name="Young N.D."/>
            <person name="Hall R.S."/>
            <person name="Korhonen P.K."/>
            <person name="Liao S."/>
            <person name="Thamsborg S."/>
            <person name="Xia J."/>
            <person name="Xu P."/>
            <person name="Wang S."/>
            <person name="Scheerlinck J.P."/>
            <person name="Hofmann A."/>
            <person name="Sternberg P.W."/>
            <person name="Wang J."/>
            <person name="Gasser R.B."/>
        </authorList>
    </citation>
    <scope>NUCLEOTIDE SEQUENCE [LARGE SCALE GENOMIC DNA]</scope>
    <source>
        <strain evidence="4">DCEP-RM93F</strain>
    </source>
</reference>
<feature type="chain" id="PRO_5001796016" description="SCP domain-containing protein" evidence="2">
    <location>
        <begin position="23"/>
        <end position="869"/>
    </location>
</feature>
<name>A0A085NMQ9_9BILA</name>
<sequence length="869" mass="97329">MMSLNSVGVFSCVLALISTALGQAGVPQPLRKEQQVIMMIKHNELRKNTDQINMQCLVTVDEEMISYAQKIAESCEKTLPSNAAYGIAMKISNKPNESMINDYISAARKAHDNYDHVKNTCKGDKEACQIFKQAYWYEAHAIGCGRATCGNTTHLVCAYSYKQNEDSNPFISWKLENGACSMCSSEKPICDEEQKCCTFLLVTANYNHEIIGTLPEGAHIEDLPKSTENAIDETTPTPAPTPAPTNPEEPPPKPAEPVVTTPPPSLSETPGNLVAVELWWDEKEQKYYMATNKETINSMQQNKRRYVQIKVLGKVANAETYQCVHLKPIRQIEKSGAGKIHFVINEDRYQQLSTQGYEQKSIIGYAVEKRGLCGADYDITEYEHPRTGFFIQTDNSNDDEKKLLSSGYNKKGTSVPYPLLMEEQEILMKKHNELRKNTSQINMQCLLTVNEKMVSYAQAVAEKCERTLPMNKTEFGLAIKISKKANQKMINEYISAAKQGYKNFDHVENACKGRKESCAIFRQRMQLDAAGQIVEMPPTSCAPIRTSKMKIPTLSSVGKQKMQLAQCAALRSRSTLPDGTNEGKLPFLTRDPEENSEETISNSTQESNSKSREADVNPSSSSGNKTSGINSTLTEELNRNSGETEVAQSSSSGSGTTEPTSTLTEEPNHNLNETEVASPSSSGNKSTTGTTSESTDQSNPNYHETEVTPSSPSGNRTPGNLIRLELWWDGKERKYFMVTDEQRISEMMYHETKRYVFIKVIGNVASAETSECTHLKPIRWMYKNGAGVDLFIVKMEQYKKLIREGYKDKNMTIGYAVEKQGLCGANHHVSEYQYSHAGYHLIQTDNSDMATLKSRGYYEKRISFYMWKL</sequence>
<dbReference type="SUPFAM" id="SSF55797">
    <property type="entry name" value="PR-1-like"/>
    <property type="match status" value="1"/>
</dbReference>
<accession>A0A085NMQ9</accession>
<dbReference type="SMART" id="SM00198">
    <property type="entry name" value="SCP"/>
    <property type="match status" value="1"/>
</dbReference>
<feature type="compositionally biased region" description="Low complexity" evidence="1">
    <location>
        <begin position="678"/>
        <end position="698"/>
    </location>
</feature>
<evidence type="ECO:0000259" key="3">
    <source>
        <dbReference type="SMART" id="SM00198"/>
    </source>
</evidence>
<gene>
    <name evidence="4" type="ORF">M514_06012</name>
</gene>
<feature type="region of interest" description="Disordered" evidence="1">
    <location>
        <begin position="568"/>
        <end position="720"/>
    </location>
</feature>
<proteinExistence type="predicted"/>
<dbReference type="Gene3D" id="3.40.33.10">
    <property type="entry name" value="CAP"/>
    <property type="match status" value="1"/>
</dbReference>
<feature type="domain" description="SCP" evidence="3">
    <location>
        <begin position="33"/>
        <end position="167"/>
    </location>
</feature>
<dbReference type="InterPro" id="IPR014044">
    <property type="entry name" value="CAP_dom"/>
</dbReference>
<dbReference type="InterPro" id="IPR001283">
    <property type="entry name" value="CRISP-related"/>
</dbReference>
<evidence type="ECO:0000256" key="1">
    <source>
        <dbReference type="SAM" id="MobiDB-lite"/>
    </source>
</evidence>
<dbReference type="Proteomes" id="UP000030758">
    <property type="component" value="Unassembled WGS sequence"/>
</dbReference>
<protein>
    <recommendedName>
        <fullName evidence="3">SCP domain-containing protein</fullName>
    </recommendedName>
</protein>
<feature type="compositionally biased region" description="Low complexity" evidence="1">
    <location>
        <begin position="643"/>
        <end position="665"/>
    </location>
</feature>
<organism evidence="4">
    <name type="scientific">Trichuris suis</name>
    <name type="common">pig whipworm</name>
    <dbReference type="NCBI Taxonomy" id="68888"/>
    <lineage>
        <taxon>Eukaryota</taxon>
        <taxon>Metazoa</taxon>
        <taxon>Ecdysozoa</taxon>
        <taxon>Nematoda</taxon>
        <taxon>Enoplea</taxon>
        <taxon>Dorylaimia</taxon>
        <taxon>Trichinellida</taxon>
        <taxon>Trichuridae</taxon>
        <taxon>Trichuris</taxon>
    </lineage>
</organism>
<dbReference type="EMBL" id="KL367486">
    <property type="protein sequence ID" value="KFD70755.1"/>
    <property type="molecule type" value="Genomic_DNA"/>
</dbReference>
<feature type="compositionally biased region" description="Low complexity" evidence="1">
    <location>
        <begin position="598"/>
        <end position="608"/>
    </location>
</feature>
<feature type="compositionally biased region" description="Polar residues" evidence="1">
    <location>
        <begin position="617"/>
        <end position="641"/>
    </location>
</feature>
<dbReference type="PANTHER" id="PTHR10334">
    <property type="entry name" value="CYSTEINE-RICH SECRETORY PROTEIN-RELATED"/>
    <property type="match status" value="1"/>
</dbReference>
<evidence type="ECO:0000256" key="2">
    <source>
        <dbReference type="SAM" id="SignalP"/>
    </source>
</evidence>
<feature type="compositionally biased region" description="Polar residues" evidence="1">
    <location>
        <begin position="699"/>
        <end position="718"/>
    </location>
</feature>
<feature type="signal peptide" evidence="2">
    <location>
        <begin position="1"/>
        <end position="22"/>
    </location>
</feature>
<feature type="region of interest" description="Disordered" evidence="1">
    <location>
        <begin position="229"/>
        <end position="268"/>
    </location>
</feature>
<dbReference type="InterPro" id="IPR035940">
    <property type="entry name" value="CAP_sf"/>
</dbReference>